<keyword evidence="12" id="KW-1185">Reference proteome</keyword>
<feature type="transmembrane region" description="Helical" evidence="9">
    <location>
        <begin position="6"/>
        <end position="26"/>
    </location>
</feature>
<comment type="subunit">
    <text evidence="9">Forms a complex with TatC.</text>
</comment>
<evidence type="ECO:0000256" key="6">
    <source>
        <dbReference type="ARBA" id="ARBA00022989"/>
    </source>
</evidence>
<evidence type="ECO:0000256" key="1">
    <source>
        <dbReference type="ARBA" id="ARBA00004162"/>
    </source>
</evidence>
<evidence type="ECO:0000256" key="9">
    <source>
        <dbReference type="HAMAP-Rule" id="MF_00236"/>
    </source>
</evidence>
<keyword evidence="7 9" id="KW-0811">Translocation</keyword>
<protein>
    <recommendedName>
        <fullName evidence="9">Sec-independent protein translocase protein TatA</fullName>
    </recommendedName>
</protein>
<accession>A0A1P8F9F4</accession>
<dbReference type="OrthoDB" id="9813726at2"/>
<evidence type="ECO:0000256" key="4">
    <source>
        <dbReference type="ARBA" id="ARBA00022692"/>
    </source>
</evidence>
<dbReference type="PANTHER" id="PTHR42982">
    <property type="entry name" value="SEC-INDEPENDENT PROTEIN TRANSLOCASE PROTEIN TATA"/>
    <property type="match status" value="1"/>
</dbReference>
<dbReference type="Gene3D" id="1.20.5.3310">
    <property type="match status" value="1"/>
</dbReference>
<keyword evidence="8 9" id="KW-0472">Membrane</keyword>
<keyword evidence="4 9" id="KW-0812">Transmembrane</keyword>
<dbReference type="Pfam" id="PF02416">
    <property type="entry name" value="TatA_B_E"/>
    <property type="match status" value="1"/>
</dbReference>
<evidence type="ECO:0000256" key="8">
    <source>
        <dbReference type="ARBA" id="ARBA00023136"/>
    </source>
</evidence>
<dbReference type="InterPro" id="IPR006312">
    <property type="entry name" value="TatA/E"/>
</dbReference>
<evidence type="ECO:0000313" key="12">
    <source>
        <dbReference type="Proteomes" id="UP000185934"/>
    </source>
</evidence>
<proteinExistence type="inferred from homology"/>
<dbReference type="Proteomes" id="UP000185934">
    <property type="component" value="Chromosome"/>
</dbReference>
<evidence type="ECO:0000256" key="7">
    <source>
        <dbReference type="ARBA" id="ARBA00023010"/>
    </source>
</evidence>
<dbReference type="RefSeq" id="WP_076004660.1">
    <property type="nucleotide sequence ID" value="NZ_CP018258.1"/>
</dbReference>
<dbReference type="STRING" id="1839801.Dform_01756"/>
<dbReference type="InterPro" id="IPR003369">
    <property type="entry name" value="TatA/B/E"/>
</dbReference>
<evidence type="ECO:0000256" key="2">
    <source>
        <dbReference type="ARBA" id="ARBA00022448"/>
    </source>
</evidence>
<gene>
    <name evidence="9" type="primary">tatA</name>
    <name evidence="11" type="ORF">Dform_01756</name>
</gene>
<keyword evidence="3 9" id="KW-1003">Cell membrane</keyword>
<dbReference type="AlphaFoldDB" id="A0A1P8F9F4"/>
<sequence length="77" mass="8182">MPFRLGPLELCIILVIILLIFGVGKLPQVGEAIGKSLKSFRDGSSGEDEEKPKEVKSATITGTPEAVVSKTEDTPKA</sequence>
<dbReference type="EMBL" id="CP018258">
    <property type="protein sequence ID" value="APV45075.1"/>
    <property type="molecule type" value="Genomic_DNA"/>
</dbReference>
<keyword evidence="6 9" id="KW-1133">Transmembrane helix</keyword>
<evidence type="ECO:0000313" key="11">
    <source>
        <dbReference type="EMBL" id="APV45075.1"/>
    </source>
</evidence>
<dbReference type="NCBIfam" id="TIGR01411">
    <property type="entry name" value="tatAE"/>
    <property type="match status" value="1"/>
</dbReference>
<evidence type="ECO:0000256" key="3">
    <source>
        <dbReference type="ARBA" id="ARBA00022475"/>
    </source>
</evidence>
<feature type="region of interest" description="Disordered" evidence="10">
    <location>
        <begin position="39"/>
        <end position="77"/>
    </location>
</feature>
<dbReference type="KEGG" id="dfo:Dform_01756"/>
<dbReference type="GO" id="GO:0043953">
    <property type="term" value="P:protein transport by the Tat complex"/>
    <property type="evidence" value="ECO:0007669"/>
    <property type="project" value="UniProtKB-UniRule"/>
</dbReference>
<comment type="function">
    <text evidence="9">Part of the twin-arginine translocation (Tat) system that transports large folded proteins containing a characteristic twin-arginine motif in their signal peptide across membranes. TatA could form the protein-conducting channel of the Tat system.</text>
</comment>
<dbReference type="PANTHER" id="PTHR42982:SF1">
    <property type="entry name" value="SEC-INDEPENDENT PROTEIN TRANSLOCASE PROTEIN TATA"/>
    <property type="match status" value="1"/>
</dbReference>
<comment type="similarity">
    <text evidence="9">Belongs to the TatA/E family.</text>
</comment>
<dbReference type="HAMAP" id="MF_00236">
    <property type="entry name" value="TatA_E"/>
    <property type="match status" value="1"/>
</dbReference>
<organism evidence="11 12">
    <name type="scientific">Dehalogenimonas formicexedens</name>
    <dbReference type="NCBI Taxonomy" id="1839801"/>
    <lineage>
        <taxon>Bacteria</taxon>
        <taxon>Bacillati</taxon>
        <taxon>Chloroflexota</taxon>
        <taxon>Dehalococcoidia</taxon>
        <taxon>Dehalococcoidales</taxon>
        <taxon>Dehalococcoidaceae</taxon>
        <taxon>Dehalogenimonas</taxon>
    </lineage>
</organism>
<keyword evidence="5 9" id="KW-0653">Protein transport</keyword>
<dbReference type="GO" id="GO:0008320">
    <property type="term" value="F:protein transmembrane transporter activity"/>
    <property type="evidence" value="ECO:0007669"/>
    <property type="project" value="UniProtKB-UniRule"/>
</dbReference>
<evidence type="ECO:0000256" key="10">
    <source>
        <dbReference type="SAM" id="MobiDB-lite"/>
    </source>
</evidence>
<dbReference type="GO" id="GO:0033281">
    <property type="term" value="C:TAT protein transport complex"/>
    <property type="evidence" value="ECO:0007669"/>
    <property type="project" value="UniProtKB-UniRule"/>
</dbReference>
<reference evidence="12" key="1">
    <citation type="submission" date="2016-11" db="EMBL/GenBank/DDBJ databases">
        <title>Dehalogenimonas formicexedens sp. nov., a chlorinated alkane respiring bacterium isolated from contaminated groundwater.</title>
        <authorList>
            <person name="Key T.A."/>
            <person name="Bowman K.S."/>
            <person name="Lee I."/>
            <person name="Chun J."/>
            <person name="Albuquerque L."/>
            <person name="da Costa M.S."/>
            <person name="Rainey F.A."/>
            <person name="Moe W.M."/>
        </authorList>
    </citation>
    <scope>NUCLEOTIDE SEQUENCE [LARGE SCALE GENOMIC DNA]</scope>
    <source>
        <strain evidence="12">NSZ-14</strain>
    </source>
</reference>
<keyword evidence="2 9" id="KW-0813">Transport</keyword>
<name>A0A1P8F9F4_9CHLR</name>
<evidence type="ECO:0000256" key="5">
    <source>
        <dbReference type="ARBA" id="ARBA00022927"/>
    </source>
</evidence>
<comment type="subcellular location">
    <subcellularLocation>
        <location evidence="1 9">Cell membrane</location>
        <topology evidence="1 9">Single-pass membrane protein</topology>
    </subcellularLocation>
</comment>